<dbReference type="PANTHER" id="PTHR43140">
    <property type="entry name" value="TYPE-1 RESTRICTION ENZYME ECOKI SPECIFICITY PROTEIN"/>
    <property type="match status" value="1"/>
</dbReference>
<dbReference type="CDD" id="cd17262">
    <property type="entry name" value="RMtype1_S_Aco12261I-TRD2-CR2"/>
    <property type="match status" value="1"/>
</dbReference>
<name>A0ABT8AGT4_9PROT</name>
<proteinExistence type="inferred from homology"/>
<dbReference type="InterPro" id="IPR044946">
    <property type="entry name" value="Restrct_endonuc_typeI_TRD_sf"/>
</dbReference>
<keyword evidence="2" id="KW-0680">Restriction system</keyword>
<evidence type="ECO:0000256" key="1">
    <source>
        <dbReference type="ARBA" id="ARBA00010923"/>
    </source>
</evidence>
<reference evidence="6" key="1">
    <citation type="journal article" date="2019" name="Int. J. Syst. Evol. Microbiol.">
        <title>The Global Catalogue of Microorganisms (GCM) 10K type strain sequencing project: providing services to taxonomists for standard genome sequencing and annotation.</title>
        <authorList>
            <consortium name="The Broad Institute Genomics Platform"/>
            <consortium name="The Broad Institute Genome Sequencing Center for Infectious Disease"/>
            <person name="Wu L."/>
            <person name="Ma J."/>
        </authorList>
    </citation>
    <scope>NUCLEOTIDE SEQUENCE [LARGE SCALE GENOMIC DNA]</scope>
    <source>
        <strain evidence="6">CECT 7131</strain>
    </source>
</reference>
<keyword evidence="3" id="KW-0238">DNA-binding</keyword>
<dbReference type="CDD" id="cd17517">
    <property type="entry name" value="RMtype1_S_EcoKI_StySPI-TRD2-CR2_like"/>
    <property type="match status" value="1"/>
</dbReference>
<organism evidence="5 6">
    <name type="scientific">Paeniroseomonas aquatica</name>
    <dbReference type="NCBI Taxonomy" id="373043"/>
    <lineage>
        <taxon>Bacteria</taxon>
        <taxon>Pseudomonadati</taxon>
        <taxon>Pseudomonadota</taxon>
        <taxon>Alphaproteobacteria</taxon>
        <taxon>Acetobacterales</taxon>
        <taxon>Acetobacteraceae</taxon>
        <taxon>Paeniroseomonas</taxon>
    </lineage>
</organism>
<dbReference type="Proteomes" id="UP001529369">
    <property type="component" value="Unassembled WGS sequence"/>
</dbReference>
<dbReference type="EC" id="3.1.21.-" evidence="5"/>
<protein>
    <submittedName>
        <fullName evidence="5">Restriction endonuclease subunit S</fullName>
        <ecNumber evidence="5">3.1.21.-</ecNumber>
    </submittedName>
</protein>
<keyword evidence="5" id="KW-0540">Nuclease</keyword>
<dbReference type="RefSeq" id="WP_290320872.1">
    <property type="nucleotide sequence ID" value="NZ_JAUFPN010000304.1"/>
</dbReference>
<dbReference type="SUPFAM" id="SSF116734">
    <property type="entry name" value="DNA methylase specificity domain"/>
    <property type="match status" value="2"/>
</dbReference>
<feature type="domain" description="Type I restriction modification DNA specificity" evidence="4">
    <location>
        <begin position="83"/>
        <end position="249"/>
    </location>
</feature>
<evidence type="ECO:0000256" key="2">
    <source>
        <dbReference type="ARBA" id="ARBA00022747"/>
    </source>
</evidence>
<evidence type="ECO:0000313" key="6">
    <source>
        <dbReference type="Proteomes" id="UP001529369"/>
    </source>
</evidence>
<evidence type="ECO:0000256" key="3">
    <source>
        <dbReference type="ARBA" id="ARBA00023125"/>
    </source>
</evidence>
<accession>A0ABT8AGT4</accession>
<keyword evidence="6" id="KW-1185">Reference proteome</keyword>
<dbReference type="InterPro" id="IPR051212">
    <property type="entry name" value="Type-I_RE_S_subunit"/>
</dbReference>
<dbReference type="Pfam" id="PF01420">
    <property type="entry name" value="Methylase_S"/>
    <property type="match status" value="1"/>
</dbReference>
<dbReference type="GO" id="GO:0016787">
    <property type="term" value="F:hydrolase activity"/>
    <property type="evidence" value="ECO:0007669"/>
    <property type="project" value="UniProtKB-KW"/>
</dbReference>
<dbReference type="EMBL" id="JAUFPN010000304">
    <property type="protein sequence ID" value="MDN3568753.1"/>
    <property type="molecule type" value="Genomic_DNA"/>
</dbReference>
<dbReference type="GO" id="GO:0004519">
    <property type="term" value="F:endonuclease activity"/>
    <property type="evidence" value="ECO:0007669"/>
    <property type="project" value="UniProtKB-KW"/>
</dbReference>
<sequence length="544" mass="59340">MKAAALLAHYARVAEAPDAIARLRQFVLDLAVRGKLVSQEAGDEPASLLLKRIVQEKGRLTKAGNIKPQVSVPVAGGVPFDLPAGWVKASLNDVAVCLDYRRKPINSAEREKRIEGKGPTQLFPYYGATQQQGWIDDYLFDEDLVLLGEDGVPFFDLLRAKAYWVSGKTWVNNHAHVFKAVLTSCAFLVHYLNVFDYSGRVVGATRSKLNQARALDIPVALPPLAEQHRIVAKVDELMALCDRLEAARTAREATRDRLAAASLARLNTPDPETFPADARFALDALPALTTRPDQIKQFRQTILNLAVGGKLVPQDRRDGRARTDTRRDIAQDDVTNLPYGWHRTTLGAVAKEMRYGTSVKCDVSQLGVAVLRIPNVSSGVVQISDLKYGPLSESEARDLSLASGDLLLIRSNGSLDIVGRSAVVPDEAVGMAFAGYLIRVRLDTQMAVSEYVRRALSSSEVRDQIEGPIRSAVGLKNINLTEFSRLAFRLPPLAEQHRIVAKVNALMTLCDRLEASLTAAAAARTSLLEATLRDAIAPALDAAA</sequence>
<comment type="caution">
    <text evidence="5">The sequence shown here is derived from an EMBL/GenBank/DDBJ whole genome shotgun (WGS) entry which is preliminary data.</text>
</comment>
<keyword evidence="5" id="KW-0255">Endonuclease</keyword>
<dbReference type="InterPro" id="IPR000055">
    <property type="entry name" value="Restrct_endonuc_typeI_TRD"/>
</dbReference>
<dbReference type="Gene3D" id="3.90.220.20">
    <property type="entry name" value="DNA methylase specificity domains"/>
    <property type="match status" value="2"/>
</dbReference>
<keyword evidence="5" id="KW-0378">Hydrolase</keyword>
<dbReference type="PANTHER" id="PTHR43140:SF1">
    <property type="entry name" value="TYPE I RESTRICTION ENZYME ECOKI SPECIFICITY SUBUNIT"/>
    <property type="match status" value="1"/>
</dbReference>
<comment type="similarity">
    <text evidence="1">Belongs to the type-I restriction system S methylase family.</text>
</comment>
<evidence type="ECO:0000313" key="5">
    <source>
        <dbReference type="EMBL" id="MDN3568753.1"/>
    </source>
</evidence>
<gene>
    <name evidence="5" type="ORF">QWZ14_30625</name>
</gene>
<evidence type="ECO:0000259" key="4">
    <source>
        <dbReference type="Pfam" id="PF01420"/>
    </source>
</evidence>